<evidence type="ECO:0000313" key="2">
    <source>
        <dbReference type="Proteomes" id="UP000257136"/>
    </source>
</evidence>
<organism evidence="1 2">
    <name type="scientific">Flavobacterium aquicola</name>
    <dbReference type="NCBI Taxonomy" id="1682742"/>
    <lineage>
        <taxon>Bacteria</taxon>
        <taxon>Pseudomonadati</taxon>
        <taxon>Bacteroidota</taxon>
        <taxon>Flavobacteriia</taxon>
        <taxon>Flavobacteriales</taxon>
        <taxon>Flavobacteriaceae</taxon>
        <taxon>Flavobacterium</taxon>
    </lineage>
</organism>
<name>A0A3E0EPV8_9FLAO</name>
<protein>
    <submittedName>
        <fullName evidence="1">Uncharacterized protein</fullName>
    </submittedName>
</protein>
<accession>A0A3E0EPV8</accession>
<evidence type="ECO:0000313" key="1">
    <source>
        <dbReference type="EMBL" id="REH00258.1"/>
    </source>
</evidence>
<dbReference type="EMBL" id="QUNI01000003">
    <property type="protein sequence ID" value="REH00258.1"/>
    <property type="molecule type" value="Genomic_DNA"/>
</dbReference>
<sequence length="213" mass="24940">MSAQLVIEYIVEQHGINLNTLTDQDFGNFSWLNEREPVSNMKGEKVSKSYYYKNTKEAIRIEYSKIVGDHEYNGVTYPDTYLGWKKFMCWIDWAGEIAVRKEMQPYFFNLEPVFIGDGTETIIGFSSQKMRKSMKEERFAADDYLQSKNPMLYDLLYNRYTDEYNRYLRTGNKTSLVTALNAESDSAINAVFNNEVFGYEPMTIKELIIMNLQ</sequence>
<proteinExistence type="predicted"/>
<comment type="caution">
    <text evidence="1">The sequence shown here is derived from an EMBL/GenBank/DDBJ whole genome shotgun (WGS) entry which is preliminary data.</text>
</comment>
<reference evidence="1 2" key="1">
    <citation type="submission" date="2018-08" db="EMBL/GenBank/DDBJ databases">
        <title>Genomic Encyclopedia of Archaeal and Bacterial Type Strains, Phase II (KMG-II): from individual species to whole genera.</title>
        <authorList>
            <person name="Goeker M."/>
        </authorList>
    </citation>
    <scope>NUCLEOTIDE SEQUENCE [LARGE SCALE GENOMIC DNA]</scope>
    <source>
        <strain evidence="1 2">DSM 100880</strain>
    </source>
</reference>
<dbReference type="AlphaFoldDB" id="A0A3E0EPV8"/>
<dbReference type="Proteomes" id="UP000257136">
    <property type="component" value="Unassembled WGS sequence"/>
</dbReference>
<dbReference type="OrthoDB" id="1345239at2"/>
<gene>
    <name evidence="1" type="ORF">C8P67_103234</name>
</gene>
<dbReference type="RefSeq" id="WP_115811439.1">
    <property type="nucleotide sequence ID" value="NZ_QUNI01000003.1"/>
</dbReference>
<keyword evidence="2" id="KW-1185">Reference proteome</keyword>